<dbReference type="PANTHER" id="PTHR28285">
    <property type="entry name" value="PROTEIN BIG1"/>
    <property type="match status" value="1"/>
</dbReference>
<evidence type="ECO:0000256" key="3">
    <source>
        <dbReference type="ARBA" id="ARBA00022089"/>
    </source>
</evidence>
<dbReference type="GO" id="GO:0009272">
    <property type="term" value="P:fungal-type cell wall biogenesis"/>
    <property type="evidence" value="ECO:0007669"/>
    <property type="project" value="TreeGrafter"/>
</dbReference>
<evidence type="ECO:0000256" key="4">
    <source>
        <dbReference type="ARBA" id="ARBA00022692"/>
    </source>
</evidence>
<organism evidence="13 14">
    <name type="scientific">Saccharata proteae CBS 121410</name>
    <dbReference type="NCBI Taxonomy" id="1314787"/>
    <lineage>
        <taxon>Eukaryota</taxon>
        <taxon>Fungi</taxon>
        <taxon>Dikarya</taxon>
        <taxon>Ascomycota</taxon>
        <taxon>Pezizomycotina</taxon>
        <taxon>Dothideomycetes</taxon>
        <taxon>Dothideomycetes incertae sedis</taxon>
        <taxon>Botryosphaeriales</taxon>
        <taxon>Saccharataceae</taxon>
        <taxon>Saccharata</taxon>
    </lineage>
</organism>
<feature type="domain" description="V-type proton ATPase subunit S1/VOA1 transmembrane" evidence="12">
    <location>
        <begin position="245"/>
        <end position="284"/>
    </location>
</feature>
<keyword evidence="7 10" id="KW-1133">Transmembrane helix</keyword>
<evidence type="ECO:0000313" key="14">
    <source>
        <dbReference type="Proteomes" id="UP000799776"/>
    </source>
</evidence>
<sequence length="296" mass="31509">MALRAVGALALSISVAAAFQDTSPLFILSTSKLADGFDGAGIVSSSLAGQEVANQLSGCPSDSYVVVNQPGVSSVDFSHTSSAPHLRRRIANENGALESVSVVPEVVGGISAMEVVNVLEKNCKAARLELDASDGYVSIEETVPQVIKVEFSALPSSPEERLSELGKHDSYLNAVLSSLQNKSYTVIYTGTPPSGQHMAPGIQHPVQGYEMDEPFPSSLHTDLKRDVSSHSNVDSDEVALFEKYQFLSPGIFMSLFVSLILFLILYVGVTALAGLEVSYFAFSKEMGPAAQKSKMQ</sequence>
<feature type="chain" id="PRO_5040146920" description="Protein BIG1" evidence="11">
    <location>
        <begin position="19"/>
        <end position="296"/>
    </location>
</feature>
<evidence type="ECO:0000256" key="11">
    <source>
        <dbReference type="SAM" id="SignalP"/>
    </source>
</evidence>
<dbReference type="OrthoDB" id="9985059at2759"/>
<feature type="signal peptide" evidence="11">
    <location>
        <begin position="1"/>
        <end position="18"/>
    </location>
</feature>
<evidence type="ECO:0000259" key="12">
    <source>
        <dbReference type="Pfam" id="PF20520"/>
    </source>
</evidence>
<dbReference type="AlphaFoldDB" id="A0A9P4HP61"/>
<accession>A0A9P4HP61</accession>
<evidence type="ECO:0000256" key="9">
    <source>
        <dbReference type="ARBA" id="ARBA00023316"/>
    </source>
</evidence>
<evidence type="ECO:0000256" key="2">
    <source>
        <dbReference type="ARBA" id="ARBA00008203"/>
    </source>
</evidence>
<keyword evidence="8 10" id="KW-0472">Membrane</keyword>
<proteinExistence type="inferred from homology"/>
<comment type="similarity">
    <text evidence="2">Belongs to the BIG1 family.</text>
</comment>
<comment type="subcellular location">
    <subcellularLocation>
        <location evidence="1">Endoplasmic reticulum membrane</location>
        <topology evidence="1">Single-pass type I membrane protein</topology>
    </subcellularLocation>
</comment>
<evidence type="ECO:0000256" key="10">
    <source>
        <dbReference type="SAM" id="Phobius"/>
    </source>
</evidence>
<comment type="caution">
    <text evidence="13">The sequence shown here is derived from an EMBL/GenBank/DDBJ whole genome shotgun (WGS) entry which is preliminary data.</text>
</comment>
<keyword evidence="14" id="KW-1185">Reference proteome</keyword>
<keyword evidence="5 11" id="KW-0732">Signal</keyword>
<protein>
    <recommendedName>
        <fullName evidence="3">Protein BIG1</fullName>
    </recommendedName>
</protein>
<evidence type="ECO:0000313" key="13">
    <source>
        <dbReference type="EMBL" id="KAF2084132.1"/>
    </source>
</evidence>
<gene>
    <name evidence="13" type="ORF">K490DRAFT_76049</name>
</gene>
<dbReference type="GO" id="GO:0006078">
    <property type="term" value="P:(1-&gt;6)-beta-D-glucan biosynthetic process"/>
    <property type="evidence" value="ECO:0007669"/>
    <property type="project" value="TreeGrafter"/>
</dbReference>
<dbReference type="InterPro" id="IPR037654">
    <property type="entry name" value="Big1"/>
</dbReference>
<evidence type="ECO:0000256" key="8">
    <source>
        <dbReference type="ARBA" id="ARBA00023136"/>
    </source>
</evidence>
<dbReference type="Pfam" id="PF20520">
    <property type="entry name" value="Ac45-VOA1_TM"/>
    <property type="match status" value="1"/>
</dbReference>
<dbReference type="GO" id="GO:0005789">
    <property type="term" value="C:endoplasmic reticulum membrane"/>
    <property type="evidence" value="ECO:0007669"/>
    <property type="project" value="UniProtKB-SubCell"/>
</dbReference>
<reference evidence="13" key="1">
    <citation type="journal article" date="2020" name="Stud. Mycol.">
        <title>101 Dothideomycetes genomes: a test case for predicting lifestyles and emergence of pathogens.</title>
        <authorList>
            <person name="Haridas S."/>
            <person name="Albert R."/>
            <person name="Binder M."/>
            <person name="Bloem J."/>
            <person name="Labutti K."/>
            <person name="Salamov A."/>
            <person name="Andreopoulos B."/>
            <person name="Baker S."/>
            <person name="Barry K."/>
            <person name="Bills G."/>
            <person name="Bluhm B."/>
            <person name="Cannon C."/>
            <person name="Castanera R."/>
            <person name="Culley D."/>
            <person name="Daum C."/>
            <person name="Ezra D."/>
            <person name="Gonzalez J."/>
            <person name="Henrissat B."/>
            <person name="Kuo A."/>
            <person name="Liang C."/>
            <person name="Lipzen A."/>
            <person name="Lutzoni F."/>
            <person name="Magnuson J."/>
            <person name="Mondo S."/>
            <person name="Nolan M."/>
            <person name="Ohm R."/>
            <person name="Pangilinan J."/>
            <person name="Park H.-J."/>
            <person name="Ramirez L."/>
            <person name="Alfaro M."/>
            <person name="Sun H."/>
            <person name="Tritt A."/>
            <person name="Yoshinaga Y."/>
            <person name="Zwiers L.-H."/>
            <person name="Turgeon B."/>
            <person name="Goodwin S."/>
            <person name="Spatafora J."/>
            <person name="Crous P."/>
            <person name="Grigoriev I."/>
        </authorList>
    </citation>
    <scope>NUCLEOTIDE SEQUENCE</scope>
    <source>
        <strain evidence="13">CBS 121410</strain>
    </source>
</reference>
<name>A0A9P4HP61_9PEZI</name>
<dbReference type="Proteomes" id="UP000799776">
    <property type="component" value="Unassembled WGS sequence"/>
</dbReference>
<dbReference type="GO" id="GO:0071555">
    <property type="term" value="P:cell wall organization"/>
    <property type="evidence" value="ECO:0007669"/>
    <property type="project" value="UniProtKB-KW"/>
</dbReference>
<keyword evidence="4 10" id="KW-0812">Transmembrane</keyword>
<feature type="transmembrane region" description="Helical" evidence="10">
    <location>
        <begin position="251"/>
        <end position="275"/>
    </location>
</feature>
<keyword evidence="9" id="KW-0961">Cell wall biogenesis/degradation</keyword>
<keyword evidence="6" id="KW-0256">Endoplasmic reticulum</keyword>
<dbReference type="EMBL" id="ML978745">
    <property type="protein sequence ID" value="KAF2084132.1"/>
    <property type="molecule type" value="Genomic_DNA"/>
</dbReference>
<evidence type="ECO:0000256" key="7">
    <source>
        <dbReference type="ARBA" id="ARBA00022989"/>
    </source>
</evidence>
<dbReference type="PANTHER" id="PTHR28285:SF1">
    <property type="entry name" value="PROTEIN BIG1"/>
    <property type="match status" value="1"/>
</dbReference>
<evidence type="ECO:0000256" key="6">
    <source>
        <dbReference type="ARBA" id="ARBA00022824"/>
    </source>
</evidence>
<dbReference type="InterPro" id="IPR046756">
    <property type="entry name" value="VAS1/VOA1_TM"/>
</dbReference>
<evidence type="ECO:0000256" key="1">
    <source>
        <dbReference type="ARBA" id="ARBA00004115"/>
    </source>
</evidence>
<evidence type="ECO:0000256" key="5">
    <source>
        <dbReference type="ARBA" id="ARBA00022729"/>
    </source>
</evidence>